<feature type="compositionally biased region" description="Polar residues" evidence="1">
    <location>
        <begin position="49"/>
        <end position="66"/>
    </location>
</feature>
<dbReference type="EMBL" id="JACHEB010000005">
    <property type="protein sequence ID" value="MBB5328849.1"/>
    <property type="molecule type" value="Genomic_DNA"/>
</dbReference>
<proteinExistence type="predicted"/>
<protein>
    <submittedName>
        <fullName evidence="2">Uncharacterized protein</fullName>
    </submittedName>
</protein>
<organism evidence="2 3">
    <name type="scientific">Tunturiibacter gelidiferens</name>
    <dbReference type="NCBI Taxonomy" id="3069689"/>
    <lineage>
        <taxon>Bacteria</taxon>
        <taxon>Pseudomonadati</taxon>
        <taxon>Acidobacteriota</taxon>
        <taxon>Terriglobia</taxon>
        <taxon>Terriglobales</taxon>
        <taxon>Acidobacteriaceae</taxon>
        <taxon>Tunturiibacter</taxon>
    </lineage>
</organism>
<evidence type="ECO:0000313" key="3">
    <source>
        <dbReference type="Proteomes" id="UP000535182"/>
    </source>
</evidence>
<dbReference type="AlphaFoldDB" id="A0A9X0QEN1"/>
<name>A0A9X0QEN1_9BACT</name>
<comment type="caution">
    <text evidence="2">The sequence shown here is derived from an EMBL/GenBank/DDBJ whole genome shotgun (WGS) entry which is preliminary data.</text>
</comment>
<sequence length="76" mass="8434">MPLSVHFPDTSNKSQKPVTFFCGRKHGRQNTTSTTQITTAAPQIHHIKTTQNGETPSNNGHSTTKQKLIREKHAPT</sequence>
<feature type="region of interest" description="Disordered" evidence="1">
    <location>
        <begin position="47"/>
        <end position="76"/>
    </location>
</feature>
<evidence type="ECO:0000256" key="1">
    <source>
        <dbReference type="SAM" id="MobiDB-lite"/>
    </source>
</evidence>
<dbReference type="RefSeq" id="WP_183976783.1">
    <property type="nucleotide sequence ID" value="NZ_JACHEB010000005.1"/>
</dbReference>
<accession>A0A9X0QEN1</accession>
<gene>
    <name evidence="2" type="ORF">HDF14_002465</name>
</gene>
<evidence type="ECO:0000313" key="2">
    <source>
        <dbReference type="EMBL" id="MBB5328849.1"/>
    </source>
</evidence>
<keyword evidence="3" id="KW-1185">Reference proteome</keyword>
<reference evidence="2 3" key="1">
    <citation type="submission" date="2020-08" db="EMBL/GenBank/DDBJ databases">
        <title>Genomic Encyclopedia of Type Strains, Phase IV (KMG-V): Genome sequencing to study the core and pangenomes of soil and plant-associated prokaryotes.</title>
        <authorList>
            <person name="Whitman W."/>
        </authorList>
    </citation>
    <scope>NUCLEOTIDE SEQUENCE [LARGE SCALE GENOMIC DNA]</scope>
    <source>
        <strain evidence="2 3">X5P2</strain>
    </source>
</reference>
<dbReference type="Proteomes" id="UP000535182">
    <property type="component" value="Unassembled WGS sequence"/>
</dbReference>